<keyword evidence="11" id="KW-1185">Reference proteome</keyword>
<evidence type="ECO:0000256" key="2">
    <source>
        <dbReference type="ARBA" id="ARBA00022729"/>
    </source>
</evidence>
<dbReference type="SUPFAM" id="SSF56601">
    <property type="entry name" value="beta-lactamase/transpeptidase-like"/>
    <property type="match status" value="1"/>
</dbReference>
<dbReference type="Proteomes" id="UP001164693">
    <property type="component" value="Chromosome"/>
</dbReference>
<protein>
    <recommendedName>
        <fullName evidence="9">Peptidase S11 D-alanyl-D-alanine carboxypeptidase A N-terminal domain-containing protein</fullName>
    </recommendedName>
</protein>
<dbReference type="PANTHER" id="PTHR21581">
    <property type="entry name" value="D-ALANYL-D-ALANINE CARBOXYPEPTIDASE"/>
    <property type="match status" value="1"/>
</dbReference>
<evidence type="ECO:0000256" key="4">
    <source>
        <dbReference type="ARBA" id="ARBA00022960"/>
    </source>
</evidence>
<organism evidence="10 11">
    <name type="scientific">Jatrophihabitans cynanchi</name>
    <dbReference type="NCBI Taxonomy" id="2944128"/>
    <lineage>
        <taxon>Bacteria</taxon>
        <taxon>Bacillati</taxon>
        <taxon>Actinomycetota</taxon>
        <taxon>Actinomycetes</taxon>
        <taxon>Jatrophihabitantales</taxon>
        <taxon>Jatrophihabitantaceae</taxon>
        <taxon>Jatrophihabitans</taxon>
    </lineage>
</organism>
<evidence type="ECO:0000259" key="9">
    <source>
        <dbReference type="Pfam" id="PF00768"/>
    </source>
</evidence>
<evidence type="ECO:0000256" key="5">
    <source>
        <dbReference type="ARBA" id="ARBA00022984"/>
    </source>
</evidence>
<dbReference type="PANTHER" id="PTHR21581:SF33">
    <property type="entry name" value="D-ALANYL-D-ALANINE CARBOXYPEPTIDASE DACB"/>
    <property type="match status" value="1"/>
</dbReference>
<dbReference type="RefSeq" id="WP_269442209.1">
    <property type="nucleotide sequence ID" value="NZ_CP097463.1"/>
</dbReference>
<dbReference type="Gene3D" id="3.40.710.10">
    <property type="entry name" value="DD-peptidase/beta-lactamase superfamily"/>
    <property type="match status" value="1"/>
</dbReference>
<dbReference type="Pfam" id="PF00768">
    <property type="entry name" value="Peptidase_S11"/>
    <property type="match status" value="1"/>
</dbReference>
<evidence type="ECO:0000313" key="10">
    <source>
        <dbReference type="EMBL" id="WAX55689.1"/>
    </source>
</evidence>
<proteinExistence type="inferred from homology"/>
<keyword evidence="5" id="KW-0573">Peptidoglycan synthesis</keyword>
<evidence type="ECO:0000256" key="6">
    <source>
        <dbReference type="ARBA" id="ARBA00023316"/>
    </source>
</evidence>
<feature type="signal peptide" evidence="8">
    <location>
        <begin position="1"/>
        <end position="19"/>
    </location>
</feature>
<keyword evidence="4" id="KW-0133">Cell shape</keyword>
<reference evidence="10" key="1">
    <citation type="submission" date="2022-05" db="EMBL/GenBank/DDBJ databases">
        <title>Jatrophihabitans sp. SB3-54 whole genome sequence.</title>
        <authorList>
            <person name="Suh M.K."/>
            <person name="Eom M.K."/>
            <person name="Kim J.S."/>
            <person name="Kim H.S."/>
            <person name="Do H.E."/>
            <person name="Shin Y.K."/>
            <person name="Lee J.-S."/>
        </authorList>
    </citation>
    <scope>NUCLEOTIDE SEQUENCE</scope>
    <source>
        <strain evidence="10">SB3-54</strain>
    </source>
</reference>
<feature type="domain" description="Peptidase S11 D-alanyl-D-alanine carboxypeptidase A N-terminal" evidence="9">
    <location>
        <begin position="72"/>
        <end position="278"/>
    </location>
</feature>
<keyword evidence="6" id="KW-0961">Cell wall biogenesis/degradation</keyword>
<comment type="similarity">
    <text evidence="1 7">Belongs to the peptidase S11 family.</text>
</comment>
<accession>A0ABY7JSZ4</accession>
<dbReference type="InterPro" id="IPR001967">
    <property type="entry name" value="Peptidase_S11_N"/>
</dbReference>
<evidence type="ECO:0000256" key="3">
    <source>
        <dbReference type="ARBA" id="ARBA00022801"/>
    </source>
</evidence>
<dbReference type="EMBL" id="CP097463">
    <property type="protein sequence ID" value="WAX55689.1"/>
    <property type="molecule type" value="Genomic_DNA"/>
</dbReference>
<evidence type="ECO:0000256" key="1">
    <source>
        <dbReference type="ARBA" id="ARBA00007164"/>
    </source>
</evidence>
<evidence type="ECO:0000256" key="7">
    <source>
        <dbReference type="RuleBase" id="RU004016"/>
    </source>
</evidence>
<sequence length="308" mass="32059">MSLRRPAAVIALCCSLAWAALVATRIADRPASTTAGHPEHTLSDVTVPWPAHGQAALAVDGRGDLGASGGSRPVPIASLAKMMTAYLVLADHPLGGDERGFTVTFQDQDVLDWKLRNGGDQSLVRVEAGEVMDERQLLEALLLPSANNIAIVLAVHEAGSVTAFVRRMNDTADRLGMKDTTYTDPSGLDAGTVSTAPDQLRLVRTALRDATFADIVSMPSTSLPVVGEVENTNPLLRLPGFLGVKTGSDDAAGGCLAFAAVRRVGGRQVTVLGVVLGQRDGPLLAAAARAARPLAEAGFRAAETPGSR</sequence>
<keyword evidence="2 8" id="KW-0732">Signal</keyword>
<dbReference type="InterPro" id="IPR018044">
    <property type="entry name" value="Peptidase_S11"/>
</dbReference>
<name>A0ABY7JSZ4_9ACTN</name>
<dbReference type="PRINTS" id="PR00725">
    <property type="entry name" value="DADACBPTASE1"/>
</dbReference>
<keyword evidence="3" id="KW-0378">Hydrolase</keyword>
<gene>
    <name evidence="10" type="ORF">M6B22_14210</name>
</gene>
<evidence type="ECO:0000256" key="8">
    <source>
        <dbReference type="SAM" id="SignalP"/>
    </source>
</evidence>
<feature type="chain" id="PRO_5046133423" description="Peptidase S11 D-alanyl-D-alanine carboxypeptidase A N-terminal domain-containing protein" evidence="8">
    <location>
        <begin position="20"/>
        <end position="308"/>
    </location>
</feature>
<evidence type="ECO:0000313" key="11">
    <source>
        <dbReference type="Proteomes" id="UP001164693"/>
    </source>
</evidence>
<dbReference type="InterPro" id="IPR012338">
    <property type="entry name" value="Beta-lactam/transpept-like"/>
</dbReference>